<feature type="transmembrane region" description="Helical" evidence="1">
    <location>
        <begin position="874"/>
        <end position="898"/>
    </location>
</feature>
<name>A0ABT0PEQ4_9GAMM</name>
<sequence>MKFTDLFIRRPVLATVVSLLIVLLGLQALNKLPVREYPDMEDAVVTVTTFYPGANAELIQGFITTPVQQAIASAEGIEYITSSSNQSSSTVTAHLRLGYSADTALTEIMSKVNEVRSQLPQDAEDPVITKGSNQGSALVYLSFYSDRLNSEQVTDYLTRVVQPQLATLEGVGEAEILGQKTFAMRIWLDPVRMAAYRVTAADVNQALLNSNVQSAAGQTRGELVVTSVNAKTDLTSPEQFNQIVVRSDGDSLVRLEDVADVELSAENFNSYVAFNGKPSIYIGVSATPSANPLDVIKRLRDYLPTVQKQLPTGMQGEIVYDATEFIQESIDEVVKTLLEATVIVILVVFLFLGSFRVVVIPIVAIPLSMIGVLFCMQMMGYSINLLTLLAMVLAIGLVVDDAIVVVENIHRHIEEGHKPLDAALMGAREIALPVIAMTITLAAVYAPIGFMEGLTGALFREFAFTLAGAVVVSGIVALTLSPVMCSLLLKPAGSEGAFAVWLDKAFDRLKNIYQRMLQDALKYRAVTLVFALIVLATIPPMYMMTKKELAPQEDNGLVFIVSTSPQYANIDYMNKYTAELEPIFNQFPEYFQSFLINGSAGVNTGFAGMVLKPWNQRERSVFEIQKELQGNYLSRVTGIQTFSFIFPSLPGSGGGLPVQFILNTTSDYRTLANVANQIVGKANQSGLFMFAESTLRINKPETELLVDRNKAARLGISMKEISNTLSTMLGNGNINRFNIDGRSYKVIPQANQEFRLNKEWLGRYYVRNASGDMIPLSAIIQLRSETKPNQLTQFQQLNSTKIQGMLLPGVSQGEALAFLNEQVQQLAPEGFGVDYEGPSRQFMKEGQALLLTFVISLLVIYLVLAAQFESFRDPLVVMLTVPMSICGALIPLVLGNLLQMTLGINISMNIYTQIGLVTLIGLISKHGILIVEFANQLQYQGQSRAQAALESAALRLRPVLMTTGATVLGILPLLFASGAGAVSRFNIGLVITTGMTIGTLFTLFVIPVMYTFIAKEINQEETSEALPVT</sequence>
<feature type="transmembrane region" description="Helical" evidence="1">
    <location>
        <begin position="385"/>
        <end position="409"/>
    </location>
</feature>
<feature type="transmembrane region" description="Helical" evidence="1">
    <location>
        <begin position="954"/>
        <end position="975"/>
    </location>
</feature>
<protein>
    <submittedName>
        <fullName evidence="2">MexW/MexI family multidrug efflux RND transporter permease subunit</fullName>
    </submittedName>
</protein>
<accession>A0ABT0PEQ4</accession>
<feature type="transmembrane region" description="Helical" evidence="1">
    <location>
        <begin position="848"/>
        <end position="868"/>
    </location>
</feature>
<dbReference type="PANTHER" id="PTHR32063">
    <property type="match status" value="1"/>
</dbReference>
<dbReference type="Proteomes" id="UP001203338">
    <property type="component" value="Unassembled WGS sequence"/>
</dbReference>
<organism evidence="2 3">
    <name type="scientific">Parendozoicomonas callyspongiae</name>
    <dbReference type="NCBI Taxonomy" id="2942213"/>
    <lineage>
        <taxon>Bacteria</taxon>
        <taxon>Pseudomonadati</taxon>
        <taxon>Pseudomonadota</taxon>
        <taxon>Gammaproteobacteria</taxon>
        <taxon>Oceanospirillales</taxon>
        <taxon>Endozoicomonadaceae</taxon>
        <taxon>Parendozoicomonas</taxon>
    </lineage>
</organism>
<evidence type="ECO:0000313" key="2">
    <source>
        <dbReference type="EMBL" id="MCL6269855.1"/>
    </source>
</evidence>
<dbReference type="InterPro" id="IPR027463">
    <property type="entry name" value="AcrB_DN_DC_subdom"/>
</dbReference>
<feature type="transmembrane region" description="Helical" evidence="1">
    <location>
        <begin position="523"/>
        <end position="542"/>
    </location>
</feature>
<feature type="transmembrane region" description="Helical" evidence="1">
    <location>
        <begin position="987"/>
        <end position="1013"/>
    </location>
</feature>
<dbReference type="Gene3D" id="3.30.2090.10">
    <property type="entry name" value="Multidrug efflux transporter AcrB TolC docking domain, DN and DC subdomains"/>
    <property type="match status" value="2"/>
</dbReference>
<dbReference type="PRINTS" id="PR00702">
    <property type="entry name" value="ACRIFLAVINRP"/>
</dbReference>
<dbReference type="SUPFAM" id="SSF82693">
    <property type="entry name" value="Multidrug efflux transporter AcrB pore domain, PN1, PN2, PC1 and PC2 subdomains"/>
    <property type="match status" value="3"/>
</dbReference>
<dbReference type="InterPro" id="IPR001036">
    <property type="entry name" value="Acrflvin-R"/>
</dbReference>
<feature type="transmembrane region" description="Helical" evidence="1">
    <location>
        <begin position="430"/>
        <end position="450"/>
    </location>
</feature>
<feature type="transmembrane region" description="Helical" evidence="1">
    <location>
        <begin position="462"/>
        <end position="489"/>
    </location>
</feature>
<dbReference type="Gene3D" id="3.30.70.1430">
    <property type="entry name" value="Multidrug efflux transporter AcrB pore domain"/>
    <property type="match status" value="2"/>
</dbReference>
<gene>
    <name evidence="2" type="ORF">M3P05_07860</name>
</gene>
<dbReference type="Gene3D" id="3.30.70.1320">
    <property type="entry name" value="Multidrug efflux transporter AcrB pore domain like"/>
    <property type="match status" value="1"/>
</dbReference>
<feature type="transmembrane region" description="Helical" evidence="1">
    <location>
        <begin position="910"/>
        <end position="934"/>
    </location>
</feature>
<dbReference type="PANTHER" id="PTHR32063:SF14">
    <property type="entry name" value="BLL4319 PROTEIN"/>
    <property type="match status" value="1"/>
</dbReference>
<evidence type="ECO:0000313" key="3">
    <source>
        <dbReference type="Proteomes" id="UP001203338"/>
    </source>
</evidence>
<keyword evidence="1" id="KW-1133">Transmembrane helix</keyword>
<dbReference type="Pfam" id="PF00873">
    <property type="entry name" value="ACR_tran"/>
    <property type="match status" value="1"/>
</dbReference>
<keyword evidence="1" id="KW-0472">Membrane</keyword>
<dbReference type="Gene3D" id="1.20.1640.10">
    <property type="entry name" value="Multidrug efflux transporter AcrB transmembrane domain"/>
    <property type="match status" value="2"/>
</dbReference>
<dbReference type="EMBL" id="JAMFLX010000008">
    <property type="protein sequence ID" value="MCL6269855.1"/>
    <property type="molecule type" value="Genomic_DNA"/>
</dbReference>
<evidence type="ECO:0000256" key="1">
    <source>
        <dbReference type="SAM" id="Phobius"/>
    </source>
</evidence>
<dbReference type="SUPFAM" id="SSF82714">
    <property type="entry name" value="Multidrug efflux transporter AcrB TolC docking domain, DN and DC subdomains"/>
    <property type="match status" value="2"/>
</dbReference>
<dbReference type="SUPFAM" id="SSF82866">
    <property type="entry name" value="Multidrug efflux transporter AcrB transmembrane domain"/>
    <property type="match status" value="2"/>
</dbReference>
<proteinExistence type="predicted"/>
<keyword evidence="1" id="KW-0812">Transmembrane</keyword>
<dbReference type="NCBIfam" id="NF033617">
    <property type="entry name" value="RND_permease_2"/>
    <property type="match status" value="1"/>
</dbReference>
<reference evidence="2 3" key="1">
    <citation type="submission" date="2022-05" db="EMBL/GenBank/DDBJ databases">
        <authorList>
            <person name="Park J.-S."/>
        </authorList>
    </citation>
    <scope>NUCLEOTIDE SEQUENCE [LARGE SCALE GENOMIC DNA]</scope>
    <source>
        <strain evidence="2 3">2012CJ34-2</strain>
    </source>
</reference>
<dbReference type="Gene3D" id="3.30.70.1440">
    <property type="entry name" value="Multidrug efflux transporter AcrB pore domain"/>
    <property type="match status" value="1"/>
</dbReference>
<dbReference type="RefSeq" id="WP_249698958.1">
    <property type="nucleotide sequence ID" value="NZ_JAMFLX010000008.1"/>
</dbReference>
<keyword evidence="3" id="KW-1185">Reference proteome</keyword>
<comment type="caution">
    <text evidence="2">The sequence shown here is derived from an EMBL/GenBank/DDBJ whole genome shotgun (WGS) entry which is preliminary data.</text>
</comment>